<dbReference type="GO" id="GO:0030126">
    <property type="term" value="C:COPI vesicle coat"/>
    <property type="evidence" value="ECO:0007669"/>
    <property type="project" value="UniProtKB-UniRule"/>
</dbReference>
<evidence type="ECO:0000256" key="2">
    <source>
        <dbReference type="ARBA" id="ARBA00022448"/>
    </source>
</evidence>
<dbReference type="STRING" id="948595.L2GTG0"/>
<dbReference type="InterPro" id="IPR036168">
    <property type="entry name" value="AP2_Mu_C_sf"/>
</dbReference>
<keyword evidence="4 6" id="KW-0653">Protein transport</keyword>
<dbReference type="GO" id="GO:0006890">
    <property type="term" value="P:retrograde vesicle-mediated transport, Golgi to endoplasmic reticulum"/>
    <property type="evidence" value="ECO:0007669"/>
    <property type="project" value="UniProtKB-UniRule"/>
</dbReference>
<keyword evidence="9" id="KW-1185">Reference proteome</keyword>
<evidence type="ECO:0000256" key="7">
    <source>
        <dbReference type="RuleBase" id="RU366052"/>
    </source>
</evidence>
<protein>
    <recommendedName>
        <fullName evidence="6">Coatomer subunit delta</fullName>
    </recommendedName>
</protein>
<dbReference type="PANTHER" id="PTHR10121">
    <property type="entry name" value="COATOMER SUBUNIT DELTA"/>
    <property type="match status" value="1"/>
</dbReference>
<dbReference type="GO" id="GO:0000139">
    <property type="term" value="C:Golgi membrane"/>
    <property type="evidence" value="ECO:0007669"/>
    <property type="project" value="UniProtKB-SubCell"/>
</dbReference>
<comment type="subcellular location">
    <subcellularLocation>
        <location evidence="6 7">Cytoplasm</location>
    </subcellularLocation>
    <subcellularLocation>
        <location evidence="6 7">Cytoplasmic vesicle</location>
        <location evidence="6 7">COPI-coated vesicle membrane</location>
        <topology evidence="6 7">Peripheral membrane protein</topology>
        <orientation evidence="6 7">Cytoplasmic side</orientation>
    </subcellularLocation>
    <subcellularLocation>
        <location evidence="6 7">Golgi apparatus membrane</location>
        <topology evidence="6 7">Peripheral membrane protein</topology>
        <orientation evidence="6 7">Cytoplasmic side</orientation>
    </subcellularLocation>
    <subcellularLocation>
        <location evidence="5">Endomembrane system</location>
        <topology evidence="5">Peripheral membrane protein</topology>
        <orientation evidence="5">Cytoplasmic side</orientation>
    </subcellularLocation>
</comment>
<keyword evidence="3 6" id="KW-0963">Cytoplasm</keyword>
<dbReference type="InParanoid" id="L2GTG0"/>
<dbReference type="GO" id="GO:0015031">
    <property type="term" value="P:protein transport"/>
    <property type="evidence" value="ECO:0007669"/>
    <property type="project" value="UniProtKB-KW"/>
</dbReference>
<organism evidence="8 9">
    <name type="scientific">Vavraia culicis (isolate floridensis)</name>
    <name type="common">Microsporidian parasite</name>
    <dbReference type="NCBI Taxonomy" id="948595"/>
    <lineage>
        <taxon>Eukaryota</taxon>
        <taxon>Fungi</taxon>
        <taxon>Fungi incertae sedis</taxon>
        <taxon>Microsporidia</taxon>
        <taxon>Pleistophoridae</taxon>
        <taxon>Vavraia</taxon>
    </lineage>
</organism>
<gene>
    <name evidence="8" type="ORF">VCUG_01565</name>
</gene>
<dbReference type="GeneID" id="19879441"/>
<comment type="function">
    <text evidence="6">The coatomer is a cytosolic protein complex that binds to dilysine motifs and reversibly associates with Golgi non-clathrin-coated vesicles, which further mediate biosynthetic protein transport from the ER, via the Golgi up to the trans Golgi network. Coatomer complex is required for budding from Golgi membranes, and is essential for the retrograde Golgi-to-ER transport of dilysine-tagged proteins.</text>
</comment>
<dbReference type="GO" id="GO:0051645">
    <property type="term" value="P:Golgi localization"/>
    <property type="evidence" value="ECO:0007669"/>
    <property type="project" value="TreeGrafter"/>
</dbReference>
<comment type="subunit">
    <text evidence="6">Oligomeric complex that consists of at least the alpha, beta, beta', gamma, delta, epsilon and zeta subunits.</text>
</comment>
<dbReference type="RefSeq" id="XP_008074561.1">
    <property type="nucleotide sequence ID" value="XM_008076370.1"/>
</dbReference>
<dbReference type="VEuPathDB" id="MicrosporidiaDB:VCUG_01565"/>
<dbReference type="GO" id="GO:0006888">
    <property type="term" value="P:endoplasmic reticulum to Golgi vesicle-mediated transport"/>
    <property type="evidence" value="ECO:0007669"/>
    <property type="project" value="TreeGrafter"/>
</dbReference>
<evidence type="ECO:0000313" key="8">
    <source>
        <dbReference type="EMBL" id="ELA46946.2"/>
    </source>
</evidence>
<keyword evidence="6" id="KW-0931">ER-Golgi transport</keyword>
<keyword evidence="6" id="KW-0472">Membrane</keyword>
<evidence type="ECO:0000256" key="3">
    <source>
        <dbReference type="ARBA" id="ARBA00022490"/>
    </source>
</evidence>
<dbReference type="EMBL" id="GL877428">
    <property type="protein sequence ID" value="ELA46946.2"/>
    <property type="molecule type" value="Genomic_DNA"/>
</dbReference>
<dbReference type="SUPFAM" id="SSF49447">
    <property type="entry name" value="Second domain of Mu2 adaptin subunit (ap50) of ap2 adaptor"/>
    <property type="match status" value="1"/>
</dbReference>
<evidence type="ECO:0000256" key="1">
    <source>
        <dbReference type="ARBA" id="ARBA00010516"/>
    </source>
</evidence>
<accession>L2GTG0</accession>
<dbReference type="OrthoDB" id="10266042at2759"/>
<dbReference type="PANTHER" id="PTHR10121:SF0">
    <property type="entry name" value="COATOMER SUBUNIT DELTA"/>
    <property type="match status" value="1"/>
</dbReference>
<dbReference type="HOGENOM" id="CLU_664270_0_0_1"/>
<name>L2GTG0_VAVCU</name>
<keyword evidence="2 6" id="KW-0813">Transport</keyword>
<evidence type="ECO:0000256" key="4">
    <source>
        <dbReference type="ARBA" id="ARBA00022927"/>
    </source>
</evidence>
<comment type="similarity">
    <text evidence="1 6">Belongs to the adaptor complexes medium subunit family. Delta-COP subfamily.</text>
</comment>
<evidence type="ECO:0000313" key="9">
    <source>
        <dbReference type="Proteomes" id="UP000011081"/>
    </source>
</evidence>
<evidence type="ECO:0000256" key="5">
    <source>
        <dbReference type="ARBA" id="ARBA00029433"/>
    </source>
</evidence>
<proteinExistence type="inferred from homology"/>
<keyword evidence="6" id="KW-0968">Cytoplasmic vesicle</keyword>
<sequence length="467" mass="53275">MPHCMQHELITSSAINPRCVYCESFAYSVMKGVFLSYNTFNYFTLMIVCTFVQQNQNIIFRPVQKITQSAFETLLLAFNTARKHDEGVIHTHNLNIYYTTQDALTCALIASKKCYESDMYAILKAIMGTVTCFSSLEDVVGAFDDVVNEYTYFRLSADNLKVIREMDSYEEKVHKMVTKNKEIENEKVMKEISEKVKTMNVKGGVHPSSNVSVVPPVSYPSITVTNPSAGAVDQAPSRIHSIDTFAKVKSEIRRERRKTPSKKIQLQITERLNLVVDKEGNKKSGEISGDMTMYIKDELFKDISIEIRAPHPVKYSPNLLKDSAKKKVLKAKKSFPINKYVALVKWTRKAETSDFTFNLWLTKNEERINVMMDYEKMSDLGEIAFRFNTKGSELSSGQCKDAVVWRSKENQDNIEFVADNSVFPVNVYFCGARECMIGVEKILVGEESVDDYEVEYCYEGDDVQIVE</sequence>
<dbReference type="InterPro" id="IPR027059">
    <property type="entry name" value="Coatomer_dsu"/>
</dbReference>
<reference evidence="9" key="1">
    <citation type="submission" date="2011-03" db="EMBL/GenBank/DDBJ databases">
        <title>The genome sequence of Vavraia culicis strain floridensis.</title>
        <authorList>
            <consortium name="The Broad Institute Genome Sequencing Platform"/>
            <person name="Cuomo C."/>
            <person name="Becnel J."/>
            <person name="Sanscrainte N."/>
            <person name="Young S.K."/>
            <person name="Zeng Q."/>
            <person name="Gargeya S."/>
            <person name="Fitzgerald M."/>
            <person name="Haas B."/>
            <person name="Abouelleil A."/>
            <person name="Alvarado L."/>
            <person name="Arachchi H.M."/>
            <person name="Berlin A."/>
            <person name="Chapman S.B."/>
            <person name="Gearin G."/>
            <person name="Goldberg J."/>
            <person name="Griggs A."/>
            <person name="Gujja S."/>
            <person name="Hansen M."/>
            <person name="Heiman D."/>
            <person name="Howarth C."/>
            <person name="Larimer J."/>
            <person name="Lui A."/>
            <person name="MacDonald P.J.P."/>
            <person name="McCowen C."/>
            <person name="Montmayeur A."/>
            <person name="Murphy C."/>
            <person name="Neiman D."/>
            <person name="Pearson M."/>
            <person name="Priest M."/>
            <person name="Roberts A."/>
            <person name="Saif S."/>
            <person name="Shea T."/>
            <person name="Sisk P."/>
            <person name="Stolte C."/>
            <person name="Sykes S."/>
            <person name="Wortman J."/>
            <person name="Nusbaum C."/>
            <person name="Birren B."/>
        </authorList>
    </citation>
    <scope>NUCLEOTIDE SEQUENCE [LARGE SCALE GENOMIC DNA]</scope>
    <source>
        <strain evidence="9">floridensis</strain>
    </source>
</reference>
<dbReference type="OMA" id="DYEVEYC"/>
<dbReference type="AlphaFoldDB" id="L2GTG0"/>
<dbReference type="Proteomes" id="UP000011081">
    <property type="component" value="Unassembled WGS sequence"/>
</dbReference>
<keyword evidence="6" id="KW-0333">Golgi apparatus</keyword>
<evidence type="ECO:0000256" key="6">
    <source>
        <dbReference type="RuleBase" id="RU364018"/>
    </source>
</evidence>